<name>A0A836GNB6_LEIEN</name>
<dbReference type="KEGG" id="lenr:94169474"/>
<evidence type="ECO:0008006" key="4">
    <source>
        <dbReference type="Google" id="ProtNLM"/>
    </source>
</evidence>
<evidence type="ECO:0000313" key="3">
    <source>
        <dbReference type="Proteomes" id="UP000674179"/>
    </source>
</evidence>
<dbReference type="GeneID" id="94169474"/>
<protein>
    <recommendedName>
        <fullName evidence="4">TFIIH basal transcription factor subunit</fullName>
    </recommendedName>
</protein>
<feature type="region of interest" description="Disordered" evidence="1">
    <location>
        <begin position="304"/>
        <end position="326"/>
    </location>
</feature>
<comment type="caution">
    <text evidence="2">The sequence shown here is derived from an EMBL/GenBank/DDBJ whole genome shotgun (WGS) entry which is preliminary data.</text>
</comment>
<sequence>MDVAGSLEQAWEPSAPGAGARRATAIAQLYFRMTSHHPLTILVVDAMCLVFGADGVTVQELVNYLGITEDRVRFGLEGIPVGMRCTARQLESEESLVGTSSGAAEDDGAAQCERRTGTGEEGSKEARYYLNYKRMLPLVYAHVTRLLLSACVTDLPPCRYVESVKQAQLAAYQKSDTSTAHAFFASGHLPRAEEAHASCGGAGPSGRGIGDSFDVSESMRRRNAIRGVPCMGCSCYFLAEEFRETLTRCPQCGKDTLSLCLNLIQTHLQARLGEQQTLVTLLPPVRQVWKRVIARGEPQAWKAEQVSASAPGTLQTTGQHTAAGTDSAAAAPIAPLRLIVDCTLARDPFLFQQAVAFMWLYSTRFAAVNDAASVVDVQEILTESEYQHRLRSRASVADQFRSHHRHAASVHVRLVSQREIDAARQQESRQKLLKRRMLPPWLRRTTVLDELGGSHMYARPTTEAAATGQAEMNVVKEPWEMEDSRLGRTDSVQAPAAGAVWRTESTLACSSTTATMAQKRRRATTDGDVKAELTRAACFIAAQYYNDEFDAVLLPQSRRVREKTE</sequence>
<evidence type="ECO:0000256" key="1">
    <source>
        <dbReference type="SAM" id="MobiDB-lite"/>
    </source>
</evidence>
<reference evidence="2 3" key="1">
    <citation type="submission" date="2021-02" db="EMBL/GenBank/DDBJ databases">
        <title>Leishmania (Mundinia) enrietti genome sequencing and assembly.</title>
        <authorList>
            <person name="Almutairi H."/>
            <person name="Gatherer D."/>
        </authorList>
    </citation>
    <scope>NUCLEOTIDE SEQUENCE [LARGE SCALE GENOMIC DNA]</scope>
    <source>
        <strain evidence="2">CUR178</strain>
    </source>
</reference>
<evidence type="ECO:0000313" key="2">
    <source>
        <dbReference type="EMBL" id="KAG5470897.1"/>
    </source>
</evidence>
<accession>A0A836GNB6</accession>
<dbReference type="Proteomes" id="UP000674179">
    <property type="component" value="Chromosome 32"/>
</dbReference>
<proteinExistence type="predicted"/>
<dbReference type="RefSeq" id="XP_067690067.1">
    <property type="nucleotide sequence ID" value="XM_067833964.1"/>
</dbReference>
<dbReference type="OrthoDB" id="272292at2759"/>
<keyword evidence="3" id="KW-1185">Reference proteome</keyword>
<feature type="region of interest" description="Disordered" evidence="1">
    <location>
        <begin position="96"/>
        <end position="119"/>
    </location>
</feature>
<dbReference type="AlphaFoldDB" id="A0A836GNB6"/>
<organism evidence="2 3">
    <name type="scientific">Leishmania enriettii</name>
    <dbReference type="NCBI Taxonomy" id="5663"/>
    <lineage>
        <taxon>Eukaryota</taxon>
        <taxon>Discoba</taxon>
        <taxon>Euglenozoa</taxon>
        <taxon>Kinetoplastea</taxon>
        <taxon>Metakinetoplastina</taxon>
        <taxon>Trypanosomatida</taxon>
        <taxon>Trypanosomatidae</taxon>
        <taxon>Leishmaniinae</taxon>
        <taxon>Leishmania</taxon>
    </lineage>
</organism>
<dbReference type="EMBL" id="JAFHKP010000032">
    <property type="protein sequence ID" value="KAG5470897.1"/>
    <property type="molecule type" value="Genomic_DNA"/>
</dbReference>
<gene>
    <name evidence="2" type="ORF">CUR178_02203</name>
</gene>
<feature type="compositionally biased region" description="Polar residues" evidence="1">
    <location>
        <begin position="306"/>
        <end position="320"/>
    </location>
</feature>